<dbReference type="EMBL" id="LAZR01006643">
    <property type="protein sequence ID" value="KKM90678.1"/>
    <property type="molecule type" value="Genomic_DNA"/>
</dbReference>
<evidence type="ECO:0008006" key="2">
    <source>
        <dbReference type="Google" id="ProtNLM"/>
    </source>
</evidence>
<organism evidence="1">
    <name type="scientific">marine sediment metagenome</name>
    <dbReference type="NCBI Taxonomy" id="412755"/>
    <lineage>
        <taxon>unclassified sequences</taxon>
        <taxon>metagenomes</taxon>
        <taxon>ecological metagenomes</taxon>
    </lineage>
</organism>
<gene>
    <name evidence="1" type="ORF">LCGC14_1236320</name>
</gene>
<proteinExistence type="predicted"/>
<reference evidence="1" key="1">
    <citation type="journal article" date="2015" name="Nature">
        <title>Complex archaea that bridge the gap between prokaryotes and eukaryotes.</title>
        <authorList>
            <person name="Spang A."/>
            <person name="Saw J.H."/>
            <person name="Jorgensen S.L."/>
            <person name="Zaremba-Niedzwiedzka K."/>
            <person name="Martijn J."/>
            <person name="Lind A.E."/>
            <person name="van Eijk R."/>
            <person name="Schleper C."/>
            <person name="Guy L."/>
            <person name="Ettema T.J."/>
        </authorList>
    </citation>
    <scope>NUCLEOTIDE SEQUENCE</scope>
</reference>
<sequence>MTEPPVVVLCGSSRFVDVMATAAWLIERDEGKITMGLHLLPGWYTDVKDHLAEAEGVADEMDELHLRKIDLADEIFVINLHGYIGESTSREIQYAKNRGIGIRYFEDEPRFYAEIFTGIETV</sequence>
<evidence type="ECO:0000313" key="1">
    <source>
        <dbReference type="EMBL" id="KKM90678.1"/>
    </source>
</evidence>
<protein>
    <recommendedName>
        <fullName evidence="2">DUF2493 domain-containing protein</fullName>
    </recommendedName>
</protein>
<accession>A0A0F9LB98</accession>
<dbReference type="AlphaFoldDB" id="A0A0F9LB98"/>
<name>A0A0F9LB98_9ZZZZ</name>
<comment type="caution">
    <text evidence="1">The sequence shown here is derived from an EMBL/GenBank/DDBJ whole genome shotgun (WGS) entry which is preliminary data.</text>
</comment>